<gene>
    <name evidence="1" type="ORF">F4820DRAFT_80378</name>
</gene>
<dbReference type="EMBL" id="MU393561">
    <property type="protein sequence ID" value="KAI4861139.1"/>
    <property type="molecule type" value="Genomic_DNA"/>
</dbReference>
<protein>
    <submittedName>
        <fullName evidence="1">Uncharacterized protein</fullName>
    </submittedName>
</protein>
<reference evidence="1 2" key="1">
    <citation type="journal article" date="2022" name="New Phytol.">
        <title>Ecological generalism drives hyperdiversity of secondary metabolite gene clusters in xylarialean endophytes.</title>
        <authorList>
            <person name="Franco M.E.E."/>
            <person name="Wisecaver J.H."/>
            <person name="Arnold A.E."/>
            <person name="Ju Y.M."/>
            <person name="Slot J.C."/>
            <person name="Ahrendt S."/>
            <person name="Moore L.P."/>
            <person name="Eastman K.E."/>
            <person name="Scott K."/>
            <person name="Konkel Z."/>
            <person name="Mondo S.J."/>
            <person name="Kuo A."/>
            <person name="Hayes R.D."/>
            <person name="Haridas S."/>
            <person name="Andreopoulos B."/>
            <person name="Riley R."/>
            <person name="LaButti K."/>
            <person name="Pangilinan J."/>
            <person name="Lipzen A."/>
            <person name="Amirebrahimi M."/>
            <person name="Yan J."/>
            <person name="Adam C."/>
            <person name="Keymanesh K."/>
            <person name="Ng V."/>
            <person name="Louie K."/>
            <person name="Northen T."/>
            <person name="Drula E."/>
            <person name="Henrissat B."/>
            <person name="Hsieh H.M."/>
            <person name="Youens-Clark K."/>
            <person name="Lutzoni F."/>
            <person name="Miadlikowska J."/>
            <person name="Eastwood D.C."/>
            <person name="Hamelin R.C."/>
            <person name="Grigoriev I.V."/>
            <person name="U'Ren J.M."/>
        </authorList>
    </citation>
    <scope>NUCLEOTIDE SEQUENCE [LARGE SCALE GENOMIC DNA]</scope>
    <source>
        <strain evidence="1 2">CBS 119005</strain>
    </source>
</reference>
<comment type="caution">
    <text evidence="1">The sequence shown here is derived from an EMBL/GenBank/DDBJ whole genome shotgun (WGS) entry which is preliminary data.</text>
</comment>
<proteinExistence type="predicted"/>
<organism evidence="1 2">
    <name type="scientific">Hypoxylon rubiginosum</name>
    <dbReference type="NCBI Taxonomy" id="110542"/>
    <lineage>
        <taxon>Eukaryota</taxon>
        <taxon>Fungi</taxon>
        <taxon>Dikarya</taxon>
        <taxon>Ascomycota</taxon>
        <taxon>Pezizomycotina</taxon>
        <taxon>Sordariomycetes</taxon>
        <taxon>Xylariomycetidae</taxon>
        <taxon>Xylariales</taxon>
        <taxon>Hypoxylaceae</taxon>
        <taxon>Hypoxylon</taxon>
    </lineage>
</organism>
<evidence type="ECO:0000313" key="1">
    <source>
        <dbReference type="EMBL" id="KAI4861139.1"/>
    </source>
</evidence>
<keyword evidence="2" id="KW-1185">Reference proteome</keyword>
<sequence length="456" mass="52094">MISRSLRYNDKNGLQQPNRSPKFAAWNAITVSTIRSSKSRVEPKPVTSLHQHHSHSAPYDSISFSHKSTSFGDKNEVGERTVHERLETLTMGSQEDHKGRDFGHHATSELSEHDIDDAILGLKELTFGAGTSKNAKTGDDPSRPTKSNKLDHNTQAFACPFLKHDQEKYRTWKSCAWSGWPSVHRVKEHVHRKHAMPKYMCNRCGEDLKSTARLLEHQRDNISCPVKPQLHDRITQEQSERLKSRKRVHGEDNMSEEEKWDQMYSILFPNDPVPSPYHHSSTSYPNEHPMLANYGHRLLQEWGDYASCEVPKLLRPKLDVMLAGIAVETLERCEIIDLVQDTIQQTLRGFNHTRMAPLVEDHLGAKEEPKQDEFAPEVLNVEAPPSLDTDLNRVDETGLDYVVVPNGLSYMDMLFEDTIDGADNFQFLLDHQDTLSFQGDDQVFLDQPRQGQNQKS</sequence>
<evidence type="ECO:0000313" key="2">
    <source>
        <dbReference type="Proteomes" id="UP001497700"/>
    </source>
</evidence>
<name>A0ACB9YP80_9PEZI</name>
<accession>A0ACB9YP80</accession>
<dbReference type="Proteomes" id="UP001497700">
    <property type="component" value="Unassembled WGS sequence"/>
</dbReference>